<dbReference type="GO" id="GO:0005737">
    <property type="term" value="C:cytoplasm"/>
    <property type="evidence" value="ECO:0007669"/>
    <property type="project" value="TreeGrafter"/>
</dbReference>
<dbReference type="InterPro" id="IPR036291">
    <property type="entry name" value="NAD(P)-bd_dom_sf"/>
</dbReference>
<name>A0A561SIK9_9PSEU</name>
<dbReference type="PANTHER" id="PTHR44229">
    <property type="entry name" value="15-HYDROXYPROSTAGLANDIN DEHYDROGENASE [NAD(+)]"/>
    <property type="match status" value="1"/>
</dbReference>
<gene>
    <name evidence="4" type="ORF">FHX44_11601</name>
</gene>
<dbReference type="OrthoDB" id="3208554at2"/>
<sequence>MELTGKVAVVTGAAVGIGRALARRLGAEGCAVVVADVDAENGARTAELIGPTAVFVPVDVRSDGDLSAMVAAAVDRFGGLHVLINNAGGGGHIGPHFPDAPAAVWAAKLELNLTSAMRATQLALAPMRTSGGGAVVNVASVAGVDAEAHRSPEYAAAKAGLIRFTTAAGTWPGARVNGVVPGWIATERAAAELAAMTPAARAAAPIPVPMDEVADVVVELVRDDAAAGRIVVLPDRARG</sequence>
<reference evidence="4 5" key="1">
    <citation type="submission" date="2019-06" db="EMBL/GenBank/DDBJ databases">
        <title>Sequencing the genomes of 1000 actinobacteria strains.</title>
        <authorList>
            <person name="Klenk H.-P."/>
        </authorList>
    </citation>
    <scope>NUCLEOTIDE SEQUENCE [LARGE SCALE GENOMIC DNA]</scope>
    <source>
        <strain evidence="4 5">DSM 45671</strain>
    </source>
</reference>
<evidence type="ECO:0000256" key="3">
    <source>
        <dbReference type="RuleBase" id="RU000363"/>
    </source>
</evidence>
<evidence type="ECO:0000256" key="1">
    <source>
        <dbReference type="ARBA" id="ARBA00006484"/>
    </source>
</evidence>
<dbReference type="AlphaFoldDB" id="A0A561SIK9"/>
<dbReference type="CDD" id="cd05233">
    <property type="entry name" value="SDR_c"/>
    <property type="match status" value="1"/>
</dbReference>
<dbReference type="Gene3D" id="3.40.50.720">
    <property type="entry name" value="NAD(P)-binding Rossmann-like Domain"/>
    <property type="match status" value="1"/>
</dbReference>
<dbReference type="PRINTS" id="PR00080">
    <property type="entry name" value="SDRFAMILY"/>
</dbReference>
<dbReference type="Pfam" id="PF00106">
    <property type="entry name" value="adh_short"/>
    <property type="match status" value="1"/>
</dbReference>
<organism evidence="4 5">
    <name type="scientific">Pseudonocardia hierapolitana</name>
    <dbReference type="NCBI Taxonomy" id="1128676"/>
    <lineage>
        <taxon>Bacteria</taxon>
        <taxon>Bacillati</taxon>
        <taxon>Actinomycetota</taxon>
        <taxon>Actinomycetes</taxon>
        <taxon>Pseudonocardiales</taxon>
        <taxon>Pseudonocardiaceae</taxon>
        <taxon>Pseudonocardia</taxon>
    </lineage>
</organism>
<keyword evidence="2" id="KW-0560">Oxidoreductase</keyword>
<dbReference type="GO" id="GO:0016616">
    <property type="term" value="F:oxidoreductase activity, acting on the CH-OH group of donors, NAD or NADP as acceptor"/>
    <property type="evidence" value="ECO:0007669"/>
    <property type="project" value="TreeGrafter"/>
</dbReference>
<dbReference type="Proteomes" id="UP000321261">
    <property type="component" value="Unassembled WGS sequence"/>
</dbReference>
<dbReference type="PROSITE" id="PS00061">
    <property type="entry name" value="ADH_SHORT"/>
    <property type="match status" value="1"/>
</dbReference>
<dbReference type="RefSeq" id="WP_147254045.1">
    <property type="nucleotide sequence ID" value="NZ_VIWU01000001.1"/>
</dbReference>
<keyword evidence="5" id="KW-1185">Reference proteome</keyword>
<dbReference type="SUPFAM" id="SSF51735">
    <property type="entry name" value="NAD(P)-binding Rossmann-fold domains"/>
    <property type="match status" value="1"/>
</dbReference>
<dbReference type="PRINTS" id="PR00081">
    <property type="entry name" value="GDHRDH"/>
</dbReference>
<proteinExistence type="inferred from homology"/>
<protein>
    <submittedName>
        <fullName evidence="4">3-oxoacyl-[acyl-carrier protein] reductase</fullName>
    </submittedName>
</protein>
<dbReference type="InterPro" id="IPR020904">
    <property type="entry name" value="Sc_DH/Rdtase_CS"/>
</dbReference>
<dbReference type="PANTHER" id="PTHR44229:SF4">
    <property type="entry name" value="15-HYDROXYPROSTAGLANDIN DEHYDROGENASE [NAD(+)]"/>
    <property type="match status" value="1"/>
</dbReference>
<accession>A0A561SIK9</accession>
<dbReference type="EMBL" id="VIWU01000001">
    <property type="protein sequence ID" value="TWF74719.1"/>
    <property type="molecule type" value="Genomic_DNA"/>
</dbReference>
<comment type="similarity">
    <text evidence="1 3">Belongs to the short-chain dehydrogenases/reductases (SDR) family.</text>
</comment>
<evidence type="ECO:0000313" key="4">
    <source>
        <dbReference type="EMBL" id="TWF74719.1"/>
    </source>
</evidence>
<dbReference type="InterPro" id="IPR002347">
    <property type="entry name" value="SDR_fam"/>
</dbReference>
<evidence type="ECO:0000313" key="5">
    <source>
        <dbReference type="Proteomes" id="UP000321261"/>
    </source>
</evidence>
<comment type="caution">
    <text evidence="4">The sequence shown here is derived from an EMBL/GenBank/DDBJ whole genome shotgun (WGS) entry which is preliminary data.</text>
</comment>
<evidence type="ECO:0000256" key="2">
    <source>
        <dbReference type="ARBA" id="ARBA00023002"/>
    </source>
</evidence>